<dbReference type="InterPro" id="IPR006976">
    <property type="entry name" value="VanZ-like"/>
</dbReference>
<dbReference type="Proteomes" id="UP001523262">
    <property type="component" value="Unassembled WGS sequence"/>
</dbReference>
<gene>
    <name evidence="3" type="ORF">NDK43_30885</name>
</gene>
<keyword evidence="1" id="KW-1133">Transmembrane helix</keyword>
<accession>A0ABT0WHV0</accession>
<evidence type="ECO:0000256" key="1">
    <source>
        <dbReference type="SAM" id="Phobius"/>
    </source>
</evidence>
<dbReference type="Pfam" id="PF04892">
    <property type="entry name" value="VanZ"/>
    <property type="match status" value="1"/>
</dbReference>
<evidence type="ECO:0000259" key="2">
    <source>
        <dbReference type="Pfam" id="PF04892"/>
    </source>
</evidence>
<feature type="transmembrane region" description="Helical" evidence="1">
    <location>
        <begin position="72"/>
        <end position="93"/>
    </location>
</feature>
<reference evidence="3 4" key="1">
    <citation type="submission" date="2022-06" db="EMBL/GenBank/DDBJ databases">
        <authorList>
            <person name="Jeon C.O."/>
        </authorList>
    </citation>
    <scope>NUCLEOTIDE SEQUENCE [LARGE SCALE GENOMIC DNA]</scope>
    <source>
        <strain evidence="3 4">KCTC 13943</strain>
    </source>
</reference>
<proteinExistence type="predicted"/>
<evidence type="ECO:0000313" key="4">
    <source>
        <dbReference type="Proteomes" id="UP001523262"/>
    </source>
</evidence>
<keyword evidence="1" id="KW-0812">Transmembrane</keyword>
<dbReference type="EMBL" id="JAMQCR010000003">
    <property type="protein sequence ID" value="MCM2535891.1"/>
    <property type="molecule type" value="Genomic_DNA"/>
</dbReference>
<keyword evidence="4" id="KW-1185">Reference proteome</keyword>
<protein>
    <submittedName>
        <fullName evidence="3">VanZ family protein</fullName>
    </submittedName>
</protein>
<feature type="transmembrane region" description="Helical" evidence="1">
    <location>
        <begin position="18"/>
        <end position="34"/>
    </location>
</feature>
<feature type="transmembrane region" description="Helical" evidence="1">
    <location>
        <begin position="124"/>
        <end position="141"/>
    </location>
</feature>
<dbReference type="NCBIfam" id="NF037970">
    <property type="entry name" value="vanZ_1"/>
    <property type="match status" value="1"/>
</dbReference>
<name>A0ABT0WHV0_9BACI</name>
<evidence type="ECO:0000313" key="3">
    <source>
        <dbReference type="EMBL" id="MCM2535891.1"/>
    </source>
</evidence>
<comment type="caution">
    <text evidence="3">The sequence shown here is derived from an EMBL/GenBank/DDBJ whole genome shotgun (WGS) entry which is preliminary data.</text>
</comment>
<keyword evidence="1" id="KW-0472">Membrane</keyword>
<feature type="transmembrane region" description="Helical" evidence="1">
    <location>
        <begin position="100"/>
        <end position="118"/>
    </location>
</feature>
<feature type="domain" description="VanZ-like" evidence="2">
    <location>
        <begin position="31"/>
        <end position="142"/>
    </location>
</feature>
<sequence length="161" mass="18943">MIRILNNEKMEKLLRNKLFHVIVWGAILGLNTWTDNLGNLIRFQSIGFRWISSPNYWSFFYLADITRIHHDFVIVKIGHFIGFALFDFLIFNWKQSHKRAFAVSFTFALTTEILQLFFGRDGRLYDVTIDSLGAISVYFLLKYNLLNKLKDIAYSTFTKEG</sequence>
<organism evidence="3 4">
    <name type="scientific">Neobacillus pocheonensis</name>
    <dbReference type="NCBI Taxonomy" id="363869"/>
    <lineage>
        <taxon>Bacteria</taxon>
        <taxon>Bacillati</taxon>
        <taxon>Bacillota</taxon>
        <taxon>Bacilli</taxon>
        <taxon>Bacillales</taxon>
        <taxon>Bacillaceae</taxon>
        <taxon>Neobacillus</taxon>
    </lineage>
</organism>